<name>A0A8D2JQI1_SCIVU</name>
<proteinExistence type="predicted"/>
<reference evidence="1" key="1">
    <citation type="submission" date="2025-08" db="UniProtKB">
        <authorList>
            <consortium name="Ensembl"/>
        </authorList>
    </citation>
    <scope>IDENTIFICATION</scope>
</reference>
<dbReference type="Proteomes" id="UP000694564">
    <property type="component" value="Chromosome 3"/>
</dbReference>
<dbReference type="AlphaFoldDB" id="A0A8D2JQI1"/>
<keyword evidence="2" id="KW-1185">Reference proteome</keyword>
<reference evidence="1" key="2">
    <citation type="submission" date="2025-09" db="UniProtKB">
        <authorList>
            <consortium name="Ensembl"/>
        </authorList>
    </citation>
    <scope>IDENTIFICATION</scope>
</reference>
<dbReference type="GeneTree" id="ENSGT00940000174515"/>
<evidence type="ECO:0000313" key="1">
    <source>
        <dbReference type="Ensembl" id="ENSSVLP00005026474.1"/>
    </source>
</evidence>
<protein>
    <submittedName>
        <fullName evidence="1">Uncharacterized protein</fullName>
    </submittedName>
</protein>
<dbReference type="Gene3D" id="3.30.420.10">
    <property type="entry name" value="Ribonuclease H-like superfamily/Ribonuclease H"/>
    <property type="match status" value="1"/>
</dbReference>
<dbReference type="SUPFAM" id="SSF53098">
    <property type="entry name" value="Ribonuclease H-like"/>
    <property type="match status" value="1"/>
</dbReference>
<dbReference type="OrthoDB" id="9626251at2759"/>
<accession>A0A8D2JQI1</accession>
<dbReference type="InterPro" id="IPR036397">
    <property type="entry name" value="RNaseH_sf"/>
</dbReference>
<dbReference type="GO" id="GO:0003676">
    <property type="term" value="F:nucleic acid binding"/>
    <property type="evidence" value="ECO:0007669"/>
    <property type="project" value="InterPro"/>
</dbReference>
<sequence length="46" mass="5368">MLAATVDKNQRIFEVWACNLDEEMKKIQVIGKYNYVAKDTEFPGIF</sequence>
<dbReference type="Ensembl" id="ENSSVLT00005029433.1">
    <property type="protein sequence ID" value="ENSSVLP00005026474.1"/>
    <property type="gene ID" value="ENSSVLG00005020983.1"/>
</dbReference>
<dbReference type="InterPro" id="IPR012337">
    <property type="entry name" value="RNaseH-like_sf"/>
</dbReference>
<evidence type="ECO:0000313" key="2">
    <source>
        <dbReference type="Proteomes" id="UP000694564"/>
    </source>
</evidence>
<organism evidence="1 2">
    <name type="scientific">Sciurus vulgaris</name>
    <name type="common">Eurasian red squirrel</name>
    <dbReference type="NCBI Taxonomy" id="55149"/>
    <lineage>
        <taxon>Eukaryota</taxon>
        <taxon>Metazoa</taxon>
        <taxon>Chordata</taxon>
        <taxon>Craniata</taxon>
        <taxon>Vertebrata</taxon>
        <taxon>Euteleostomi</taxon>
        <taxon>Mammalia</taxon>
        <taxon>Eutheria</taxon>
        <taxon>Euarchontoglires</taxon>
        <taxon>Glires</taxon>
        <taxon>Rodentia</taxon>
        <taxon>Sciuromorpha</taxon>
        <taxon>Sciuridae</taxon>
        <taxon>Sciurinae</taxon>
        <taxon>Sciurini</taxon>
        <taxon>Sciurus</taxon>
    </lineage>
</organism>